<keyword evidence="2" id="KW-0378">Hydrolase</keyword>
<dbReference type="PIRSF" id="PIRSF038971">
    <property type="entry name" value="PhnM"/>
    <property type="match status" value="1"/>
</dbReference>
<dbReference type="Proteomes" id="UP001320831">
    <property type="component" value="Unassembled WGS sequence"/>
</dbReference>
<dbReference type="NCBIfam" id="TIGR02318">
    <property type="entry name" value="phosphono_phnM"/>
    <property type="match status" value="1"/>
</dbReference>
<dbReference type="NCBIfam" id="NF011990">
    <property type="entry name" value="PRK15446.2-6"/>
    <property type="match status" value="1"/>
</dbReference>
<dbReference type="RefSeq" id="WP_260900009.1">
    <property type="nucleotide sequence ID" value="NZ_JAOCZP010000001.1"/>
</dbReference>
<protein>
    <submittedName>
        <fullName evidence="2">Alpha-D-ribose 1-methylphosphonate 5-triphosphate diphosphatase</fullName>
        <ecNumber evidence="2">3.6.1.63</ecNumber>
    </submittedName>
</protein>
<dbReference type="SUPFAM" id="SSF51338">
    <property type="entry name" value="Composite domain of metallo-dependent hydrolases"/>
    <property type="match status" value="1"/>
</dbReference>
<name>A0ABT2LGU9_9HYPH</name>
<dbReference type="NCBIfam" id="NF011984">
    <property type="entry name" value="PRK15446.1-5"/>
    <property type="match status" value="1"/>
</dbReference>
<sequence length="379" mass="41091">MSNLAVGNAALVLRDEIIQGSLEVRDGLFAEVDGGSGLPSAAVDFEGDYLLPGFIEVHTDNLEKHLQPRPAVMWPSSAAAVLAHDVQIAGAGITTVFDAVAVGEYSAASARRQMIASTVETVGNPAMRTVLKAEHLLHLRCELADPAVLDIYEPLADNPLVRLVSLMDHTPGQRQWADLSKWRQFNRDKKWTDKEFEETVERRRAEQERHVGRHRRAVVSLAREHGTVLASHDDTTPEHVEEAAADGISISEFPTTLQAADHAREHGMKVVMGAPNIVRGGSHSGNVSAVELAKRGLLDGMSSDYVPSSLMQAVFQLSREEEITLPEAVAMVSSSPAGMLGLTDRGSIETGKRADFSRVRLVDGVPVVLGVWRQGQRVA</sequence>
<feature type="domain" description="Amidohydrolase-related" evidence="1">
    <location>
        <begin position="49"/>
        <end position="359"/>
    </location>
</feature>
<dbReference type="CDD" id="cd01306">
    <property type="entry name" value="PhnM"/>
    <property type="match status" value="1"/>
</dbReference>
<comment type="caution">
    <text evidence="2">The sequence shown here is derived from an EMBL/GenBank/DDBJ whole genome shotgun (WGS) entry which is preliminary data.</text>
</comment>
<keyword evidence="3" id="KW-1185">Reference proteome</keyword>
<dbReference type="GO" id="GO:0016787">
    <property type="term" value="F:hydrolase activity"/>
    <property type="evidence" value="ECO:0007669"/>
    <property type="project" value="UniProtKB-KW"/>
</dbReference>
<dbReference type="NCBIfam" id="NF011981">
    <property type="entry name" value="PRK15446.1-2"/>
    <property type="match status" value="1"/>
</dbReference>
<evidence type="ECO:0000313" key="3">
    <source>
        <dbReference type="Proteomes" id="UP001320831"/>
    </source>
</evidence>
<dbReference type="InterPro" id="IPR012696">
    <property type="entry name" value="PhnM"/>
</dbReference>
<dbReference type="InterPro" id="IPR032466">
    <property type="entry name" value="Metal_Hydrolase"/>
</dbReference>
<dbReference type="SUPFAM" id="SSF51556">
    <property type="entry name" value="Metallo-dependent hydrolases"/>
    <property type="match status" value="1"/>
</dbReference>
<gene>
    <name evidence="2" type="ORF">N5A92_01280</name>
</gene>
<evidence type="ECO:0000259" key="1">
    <source>
        <dbReference type="Pfam" id="PF01979"/>
    </source>
</evidence>
<dbReference type="PANTHER" id="PTHR43135">
    <property type="entry name" value="ALPHA-D-RIBOSE 1-METHYLPHOSPHONATE 5-TRIPHOSPHATE DIPHOSPHATASE"/>
    <property type="match status" value="1"/>
</dbReference>
<dbReference type="EMBL" id="JAOCZP010000001">
    <property type="protein sequence ID" value="MCT7373680.1"/>
    <property type="molecule type" value="Genomic_DNA"/>
</dbReference>
<dbReference type="NCBIfam" id="NF011987">
    <property type="entry name" value="PRK15446.2-3"/>
    <property type="match status" value="1"/>
</dbReference>
<evidence type="ECO:0000313" key="2">
    <source>
        <dbReference type="EMBL" id="MCT7373680.1"/>
    </source>
</evidence>
<dbReference type="PANTHER" id="PTHR43135:SF3">
    <property type="entry name" value="ALPHA-D-RIBOSE 1-METHYLPHOSPHONATE 5-TRIPHOSPHATE DIPHOSPHATASE"/>
    <property type="match status" value="1"/>
</dbReference>
<dbReference type="InterPro" id="IPR006680">
    <property type="entry name" value="Amidohydro-rel"/>
</dbReference>
<dbReference type="Gene3D" id="2.30.40.10">
    <property type="entry name" value="Urease, subunit C, domain 1"/>
    <property type="match status" value="2"/>
</dbReference>
<dbReference type="InterPro" id="IPR051781">
    <property type="entry name" value="Metallo-dep_Hydrolase"/>
</dbReference>
<dbReference type="InterPro" id="IPR011059">
    <property type="entry name" value="Metal-dep_hydrolase_composite"/>
</dbReference>
<reference evidence="2 3" key="1">
    <citation type="submission" date="2022-09" db="EMBL/GenBank/DDBJ databases">
        <title>Chelativorans salina sp. nov., a novel slightly halophilic bacterium isolated from a saline lake sediment enrichment.</title>
        <authorList>
            <person name="Gao L."/>
            <person name="Fang B.-Z."/>
            <person name="Li W.-J."/>
        </authorList>
    </citation>
    <scope>NUCLEOTIDE SEQUENCE [LARGE SCALE GENOMIC DNA]</scope>
    <source>
        <strain evidence="2 3">EGI FJ00035</strain>
    </source>
</reference>
<dbReference type="EC" id="3.6.1.63" evidence="2"/>
<accession>A0ABT2LGU9</accession>
<dbReference type="Gene3D" id="3.20.20.140">
    <property type="entry name" value="Metal-dependent hydrolases"/>
    <property type="match status" value="2"/>
</dbReference>
<proteinExistence type="predicted"/>
<organism evidence="2 3">
    <name type="scientific">Chelativorans salis</name>
    <dbReference type="NCBI Taxonomy" id="2978478"/>
    <lineage>
        <taxon>Bacteria</taxon>
        <taxon>Pseudomonadati</taxon>
        <taxon>Pseudomonadota</taxon>
        <taxon>Alphaproteobacteria</taxon>
        <taxon>Hyphomicrobiales</taxon>
        <taxon>Phyllobacteriaceae</taxon>
        <taxon>Chelativorans</taxon>
    </lineage>
</organism>
<dbReference type="Pfam" id="PF01979">
    <property type="entry name" value="Amidohydro_1"/>
    <property type="match status" value="1"/>
</dbReference>